<evidence type="ECO:0000313" key="2">
    <source>
        <dbReference type="Proteomes" id="UP000204584"/>
    </source>
</evidence>
<dbReference type="Proteomes" id="UP000204584">
    <property type="component" value="Segment"/>
</dbReference>
<keyword evidence="2" id="KW-1185">Reference proteome</keyword>
<reference evidence="1 2" key="1">
    <citation type="journal article" date="2013" name="Science">
        <title>Pandoraviruses: amoeba viruses with genomes up to 2.5 Mb reaching that of parasitic eukaryotes.</title>
        <authorList>
            <person name="Philippe N."/>
            <person name="Legendre M."/>
            <person name="Doutre G."/>
            <person name="Coute Y."/>
            <person name="Poirot O."/>
            <person name="Lescot M."/>
            <person name="Arslan D."/>
            <person name="Seltzer V."/>
            <person name="Bertaux L."/>
            <person name="Bruley C."/>
            <person name="Garin J."/>
            <person name="Claverie J.M."/>
            <person name="Abergel C."/>
        </authorList>
    </citation>
    <scope>NUCLEOTIDE SEQUENCE [LARGE SCALE GENOMIC DNA]</scope>
</reference>
<dbReference type="EMBL" id="KC977571">
    <property type="protein sequence ID" value="AGO85521.1"/>
    <property type="molecule type" value="Genomic_DNA"/>
</dbReference>
<name>S4W161_9VIRU</name>
<organism evidence="1 2">
    <name type="scientific">Pandoravirus salinus</name>
    <dbReference type="NCBI Taxonomy" id="1349410"/>
    <lineage>
        <taxon>Viruses</taxon>
        <taxon>Pandoravirus</taxon>
    </lineage>
</organism>
<dbReference type="RefSeq" id="YP_008438600.1">
    <property type="nucleotide sequence ID" value="NC_022098.1"/>
</dbReference>
<dbReference type="GeneID" id="16607308"/>
<gene>
    <name evidence="1" type="ORF">psal_cds_1215</name>
</gene>
<proteinExistence type="predicted"/>
<accession>S4W161</accession>
<sequence length="180" mass="19932">MRDLHFFPFFSRSRRLPPFGSCSFGAPFRALAHPNFLQDILVACFSLPPFFFSGLLELYGSHAFVCLYRGRSGRRAATKKGHSVHPLFFPFPNNGSLTSFCCCCCDPHMAPRLAGSSDDGTSGPAREVRGAAARIVLQRAGGYARAGSLSLSFFDGADSIWRPINHQKSTRQRRPHQPHN</sequence>
<protein>
    <submittedName>
        <fullName evidence="1">Uncharacterized protein</fullName>
    </submittedName>
</protein>
<dbReference type="KEGG" id="vg:16607308"/>
<evidence type="ECO:0000313" key="1">
    <source>
        <dbReference type="EMBL" id="AGO85521.1"/>
    </source>
</evidence>